<dbReference type="AlphaFoldDB" id="A0A5B7Y115"/>
<organism evidence="2 3">
    <name type="scientific">Levilactobacillus brevis</name>
    <name type="common">Lactobacillus brevis</name>
    <dbReference type="NCBI Taxonomy" id="1580"/>
    <lineage>
        <taxon>Bacteria</taxon>
        <taxon>Bacillati</taxon>
        <taxon>Bacillota</taxon>
        <taxon>Bacilli</taxon>
        <taxon>Lactobacillales</taxon>
        <taxon>Lactobacillaceae</taxon>
        <taxon>Levilactobacillus</taxon>
    </lineage>
</organism>
<keyword evidence="1" id="KW-0812">Transmembrane</keyword>
<protein>
    <submittedName>
        <fullName evidence="2">Uncharacterized protein</fullName>
    </submittedName>
</protein>
<dbReference type="OMA" id="IDDPPFA"/>
<reference evidence="2 3" key="1">
    <citation type="submission" date="2018-07" db="EMBL/GenBank/DDBJ databases">
        <authorList>
            <person name="Feyereisen M."/>
        </authorList>
    </citation>
    <scope>NUCLEOTIDE SEQUENCE [LARGE SCALE GENOMIC DNA]</scope>
    <source>
        <strain evidence="2 3">UCCLBBS449</strain>
    </source>
</reference>
<accession>A0A5B7Y115</accession>
<name>A0A5B7Y115_LEVBR</name>
<keyword evidence="1" id="KW-1133">Transmembrane helix</keyword>
<dbReference type="RefSeq" id="WP_011667837.1">
    <property type="nucleotide sequence ID" value="NZ_BBOW01000069.1"/>
</dbReference>
<evidence type="ECO:0000313" key="2">
    <source>
        <dbReference type="EMBL" id="QCZ53546.1"/>
    </source>
</evidence>
<evidence type="ECO:0000313" key="3">
    <source>
        <dbReference type="Proteomes" id="UP000307074"/>
    </source>
</evidence>
<dbReference type="Proteomes" id="UP000307074">
    <property type="component" value="Chromosome"/>
</dbReference>
<proteinExistence type="predicted"/>
<sequence>MQSNVRKNRFLLVTALETILLGAYFIANSFRFGAPDLFNTVASHIDDPPFAAADIVVGTVILVAALYDIRPLIKWCYVAATCVWTLYAMAFLLQNIEMMGHPFAHLDCWLMFAVAGRTILEAWAGDAN</sequence>
<keyword evidence="1" id="KW-0472">Membrane</keyword>
<feature type="transmembrane region" description="Helical" evidence="1">
    <location>
        <begin position="75"/>
        <end position="93"/>
    </location>
</feature>
<evidence type="ECO:0000256" key="1">
    <source>
        <dbReference type="SAM" id="Phobius"/>
    </source>
</evidence>
<feature type="transmembrane region" description="Helical" evidence="1">
    <location>
        <begin position="12"/>
        <end position="30"/>
    </location>
</feature>
<gene>
    <name evidence="2" type="ORF">UCCLBBS449_1611</name>
</gene>
<feature type="transmembrane region" description="Helical" evidence="1">
    <location>
        <begin position="50"/>
        <end position="68"/>
    </location>
</feature>
<dbReference type="EMBL" id="CP031198">
    <property type="protein sequence ID" value="QCZ53546.1"/>
    <property type="molecule type" value="Genomic_DNA"/>
</dbReference>